<dbReference type="EMBL" id="JAAOAN010000331">
    <property type="protein sequence ID" value="KAF5710538.1"/>
    <property type="molecule type" value="Genomic_DNA"/>
</dbReference>
<sequence length="329" mass="37496">MRAGADQSDPCIGSDPNAPLRECVDSLSPSNDMSFQDLSSEGTEDEDHVDDIQPGEQELVASDWLQTLRHELTTYVLAMFRYWKDKMECRVPPEDGLHSPEPFGPSFEQPMMHTRADDEHDPFHEESASISRPIHPAKSLHFACPFYVFDPDKCDQCLLKGDILSIEDLVDHLFRCHSRLTYCPSCYETFDGLISRDNHVLREKCQPRSPGPMFGLSEKQKVLLMEIDTAQGIDQEAVWFQIWSIVFPDTLEPRSSYLDRGTGLYISMMRDFWNSNGLEYVAQSLEDRGIPANDSGNLTDILYELVQEDLLNGIIDEQMYFRMPSLAPG</sequence>
<dbReference type="OrthoDB" id="5241264at2759"/>
<evidence type="ECO:0000313" key="3">
    <source>
        <dbReference type="Proteomes" id="UP000544331"/>
    </source>
</evidence>
<proteinExistence type="predicted"/>
<comment type="caution">
    <text evidence="2">The sequence shown here is derived from an EMBL/GenBank/DDBJ whole genome shotgun (WGS) entry which is preliminary data.</text>
</comment>
<feature type="compositionally biased region" description="Polar residues" evidence="1">
    <location>
        <begin position="27"/>
        <end position="41"/>
    </location>
</feature>
<dbReference type="PANTHER" id="PTHR38166">
    <property type="entry name" value="C2H2-TYPE DOMAIN-CONTAINING PROTEIN-RELATED"/>
    <property type="match status" value="1"/>
</dbReference>
<organism evidence="2 3">
    <name type="scientific">Fusarium mundagurra</name>
    <dbReference type="NCBI Taxonomy" id="1567541"/>
    <lineage>
        <taxon>Eukaryota</taxon>
        <taxon>Fungi</taxon>
        <taxon>Dikarya</taxon>
        <taxon>Ascomycota</taxon>
        <taxon>Pezizomycotina</taxon>
        <taxon>Sordariomycetes</taxon>
        <taxon>Hypocreomycetidae</taxon>
        <taxon>Hypocreales</taxon>
        <taxon>Nectriaceae</taxon>
        <taxon>Fusarium</taxon>
        <taxon>Fusarium fujikuroi species complex</taxon>
    </lineage>
</organism>
<dbReference type="PANTHER" id="PTHR38166:SF1">
    <property type="entry name" value="C2H2-TYPE DOMAIN-CONTAINING PROTEIN"/>
    <property type="match status" value="1"/>
</dbReference>
<protein>
    <submittedName>
        <fullName evidence="2">Uncharacterized protein</fullName>
    </submittedName>
</protein>
<accession>A0A8H5YDF6</accession>
<name>A0A8H5YDF6_9HYPO</name>
<feature type="region of interest" description="Disordered" evidence="1">
    <location>
        <begin position="1"/>
        <end position="50"/>
    </location>
</feature>
<reference evidence="2 3" key="1">
    <citation type="submission" date="2020-05" db="EMBL/GenBank/DDBJ databases">
        <title>Identification and distribution of gene clusters putatively required for synthesis of sphingolipid metabolism inhibitors in phylogenetically diverse species of the filamentous fungus Fusarium.</title>
        <authorList>
            <person name="Kim H.-S."/>
            <person name="Busman M."/>
            <person name="Brown D.W."/>
            <person name="Divon H."/>
            <person name="Uhlig S."/>
            <person name="Proctor R.H."/>
        </authorList>
    </citation>
    <scope>NUCLEOTIDE SEQUENCE [LARGE SCALE GENOMIC DNA]</scope>
    <source>
        <strain evidence="2 3">NRRL 66235</strain>
    </source>
</reference>
<keyword evidence="3" id="KW-1185">Reference proteome</keyword>
<dbReference type="Proteomes" id="UP000544331">
    <property type="component" value="Unassembled WGS sequence"/>
</dbReference>
<gene>
    <name evidence="2" type="ORF">FMUND_9462</name>
</gene>
<dbReference type="AlphaFoldDB" id="A0A8H5YDF6"/>
<evidence type="ECO:0000313" key="2">
    <source>
        <dbReference type="EMBL" id="KAF5710538.1"/>
    </source>
</evidence>
<evidence type="ECO:0000256" key="1">
    <source>
        <dbReference type="SAM" id="MobiDB-lite"/>
    </source>
</evidence>